<evidence type="ECO:0000313" key="1">
    <source>
        <dbReference type="EMBL" id="MBP0441054.1"/>
    </source>
</evidence>
<name>A0A8J7RS60_9HYPH</name>
<comment type="caution">
    <text evidence="1">The sequence shown here is derived from an EMBL/GenBank/DDBJ whole genome shotgun (WGS) entry which is preliminary data.</text>
</comment>
<dbReference type="Proteomes" id="UP000666240">
    <property type="component" value="Unassembled WGS sequence"/>
</dbReference>
<protein>
    <submittedName>
        <fullName evidence="1">Uncharacterized protein</fullName>
    </submittedName>
</protein>
<accession>A0A8J7RS60</accession>
<evidence type="ECO:0000313" key="2">
    <source>
        <dbReference type="Proteomes" id="UP000666240"/>
    </source>
</evidence>
<dbReference type="RefSeq" id="WP_209337072.1">
    <property type="nucleotide sequence ID" value="NZ_JAGIYY010000010.1"/>
</dbReference>
<organism evidence="1 2">
    <name type="scientific">Tianweitania sediminis</name>
    <dbReference type="NCBI Taxonomy" id="1502156"/>
    <lineage>
        <taxon>Bacteria</taxon>
        <taxon>Pseudomonadati</taxon>
        <taxon>Pseudomonadota</taxon>
        <taxon>Alphaproteobacteria</taxon>
        <taxon>Hyphomicrobiales</taxon>
        <taxon>Phyllobacteriaceae</taxon>
        <taxon>Tianweitania</taxon>
    </lineage>
</organism>
<dbReference type="EMBL" id="JAGIYY010000010">
    <property type="protein sequence ID" value="MBP0441054.1"/>
    <property type="molecule type" value="Genomic_DNA"/>
</dbReference>
<gene>
    <name evidence="1" type="ORF">J5Y06_20595</name>
</gene>
<proteinExistence type="predicted"/>
<keyword evidence="2" id="KW-1185">Reference proteome</keyword>
<dbReference type="AlphaFoldDB" id="A0A8J7RS60"/>
<sequence length="99" mass="10612">MSRLPFLLLSVSCAAGSAWSHEAINPLAIVRSDPLVHARQEEVSTQLIIEHPAEPMQSTNGVTVVIGSADKDAAEPLPFAHNHWSVAAWCNKAKATQST</sequence>
<reference evidence="1" key="1">
    <citation type="submission" date="2021-03" db="EMBL/GenBank/DDBJ databases">
        <title>Genome sequencing and assembly of Tianweitania sediminis.</title>
        <authorList>
            <person name="Chhetri G."/>
        </authorList>
    </citation>
    <scope>NUCLEOTIDE SEQUENCE</scope>
    <source>
        <strain evidence="1">Z8</strain>
    </source>
</reference>